<accession>A0A9W8LX57</accession>
<feature type="domain" description="WW" evidence="2">
    <location>
        <begin position="96"/>
        <end position="124"/>
    </location>
</feature>
<dbReference type="PROSITE" id="PS50020">
    <property type="entry name" value="WW_DOMAIN_2"/>
    <property type="match status" value="1"/>
</dbReference>
<feature type="non-terminal residue" evidence="3">
    <location>
        <position position="186"/>
    </location>
</feature>
<dbReference type="SUPFAM" id="SSF51045">
    <property type="entry name" value="WW domain"/>
    <property type="match status" value="1"/>
</dbReference>
<evidence type="ECO:0000259" key="2">
    <source>
        <dbReference type="PROSITE" id="PS50020"/>
    </source>
</evidence>
<comment type="caution">
    <text evidence="3">The sequence shown here is derived from an EMBL/GenBank/DDBJ whole genome shotgun (WGS) entry which is preliminary data.</text>
</comment>
<organism evidence="3 4">
    <name type="scientific">Coemansia brasiliensis</name>
    <dbReference type="NCBI Taxonomy" id="2650707"/>
    <lineage>
        <taxon>Eukaryota</taxon>
        <taxon>Fungi</taxon>
        <taxon>Fungi incertae sedis</taxon>
        <taxon>Zoopagomycota</taxon>
        <taxon>Kickxellomycotina</taxon>
        <taxon>Kickxellomycetes</taxon>
        <taxon>Kickxellales</taxon>
        <taxon>Kickxellaceae</taxon>
        <taxon>Coemansia</taxon>
    </lineage>
</organism>
<protein>
    <recommendedName>
        <fullName evidence="2">WW domain-containing protein</fullName>
    </recommendedName>
</protein>
<name>A0A9W8LX57_9FUNG</name>
<dbReference type="InterPro" id="IPR001202">
    <property type="entry name" value="WW_dom"/>
</dbReference>
<dbReference type="OrthoDB" id="2160160at2759"/>
<reference evidence="3" key="1">
    <citation type="submission" date="2022-07" db="EMBL/GenBank/DDBJ databases">
        <title>Phylogenomic reconstructions and comparative analyses of Kickxellomycotina fungi.</title>
        <authorList>
            <person name="Reynolds N.K."/>
            <person name="Stajich J.E."/>
            <person name="Barry K."/>
            <person name="Grigoriev I.V."/>
            <person name="Crous P."/>
            <person name="Smith M.E."/>
        </authorList>
    </citation>
    <scope>NUCLEOTIDE SEQUENCE</scope>
    <source>
        <strain evidence="3">NRRL 1566</strain>
    </source>
</reference>
<evidence type="ECO:0000256" key="1">
    <source>
        <dbReference type="SAM" id="MobiDB-lite"/>
    </source>
</evidence>
<evidence type="ECO:0000313" key="3">
    <source>
        <dbReference type="EMBL" id="KAJ2844017.1"/>
    </source>
</evidence>
<dbReference type="AlphaFoldDB" id="A0A9W8LX57"/>
<proteinExistence type="predicted"/>
<dbReference type="InterPro" id="IPR036020">
    <property type="entry name" value="WW_dom_sf"/>
</dbReference>
<gene>
    <name evidence="3" type="ORF">IWW36_005343</name>
</gene>
<sequence>MATMDQSLLTAAANESVYRRGSITVNDGAAGVASAVPSRLRMGRRGSAPFNSYTGTDADSPGTGMVSPRSRSGSADVSSAVVALQGLNISGNGADGSRVSQWENRVTLDGRTYYCNIFTDKTAWTITGDTSSETPNKSLELVGDEATLVFVSLMMDQQRDGRAQHPTVSRDAFALADALPGSQTNV</sequence>
<keyword evidence="4" id="KW-1185">Reference proteome</keyword>
<dbReference type="Gene3D" id="2.20.70.10">
    <property type="match status" value="1"/>
</dbReference>
<dbReference type="Proteomes" id="UP001139887">
    <property type="component" value="Unassembled WGS sequence"/>
</dbReference>
<feature type="region of interest" description="Disordered" evidence="1">
    <location>
        <begin position="46"/>
        <end position="73"/>
    </location>
</feature>
<evidence type="ECO:0000313" key="4">
    <source>
        <dbReference type="Proteomes" id="UP001139887"/>
    </source>
</evidence>
<dbReference type="EMBL" id="JANBUW010001218">
    <property type="protein sequence ID" value="KAJ2844017.1"/>
    <property type="molecule type" value="Genomic_DNA"/>
</dbReference>